<dbReference type="Proteomes" id="UP000324974">
    <property type="component" value="Chromosome"/>
</dbReference>
<sequence length="62" mass="6612">MKSVTVGGGNLFQIAMLELGDATQWNRIAELNRLIDPFITGIVTLQIPKLDPNAGGGVYDPA</sequence>
<accession>A0A5C1AAE0</accession>
<keyword evidence="2" id="KW-1185">Reference proteome</keyword>
<dbReference type="AlphaFoldDB" id="A0A5C1AAE0"/>
<dbReference type="RefSeq" id="WP_149109656.1">
    <property type="nucleotide sequence ID" value="NZ_CP042425.1"/>
</dbReference>
<evidence type="ECO:0000313" key="1">
    <source>
        <dbReference type="EMBL" id="QEL14792.1"/>
    </source>
</evidence>
<name>A0A5C1AAE0_9BACT</name>
<proteinExistence type="predicted"/>
<protein>
    <recommendedName>
        <fullName evidence="3">LysM domain-containing protein</fullName>
    </recommendedName>
</protein>
<gene>
    <name evidence="1" type="ORF">PX52LOC_01686</name>
</gene>
<reference evidence="2" key="1">
    <citation type="submission" date="2019-08" db="EMBL/GenBank/DDBJ databases">
        <title>Limnoglobus roseus gen. nov., sp. nov., a novel freshwater planctomycete with a giant genome from the family Gemmataceae.</title>
        <authorList>
            <person name="Kulichevskaya I.S."/>
            <person name="Naumoff D.G."/>
            <person name="Miroshnikov K."/>
            <person name="Ivanova A."/>
            <person name="Philippov D.A."/>
            <person name="Hakobyan A."/>
            <person name="Rijpstra I.C."/>
            <person name="Sinninghe Damste J.S."/>
            <person name="Liesack W."/>
            <person name="Dedysh S.N."/>
        </authorList>
    </citation>
    <scope>NUCLEOTIDE SEQUENCE [LARGE SCALE GENOMIC DNA]</scope>
    <source>
        <strain evidence="2">PX52</strain>
    </source>
</reference>
<evidence type="ECO:0008006" key="3">
    <source>
        <dbReference type="Google" id="ProtNLM"/>
    </source>
</evidence>
<dbReference type="OrthoDB" id="8453045at2"/>
<dbReference type="KEGG" id="lrs:PX52LOC_01686"/>
<dbReference type="EMBL" id="CP042425">
    <property type="protein sequence ID" value="QEL14792.1"/>
    <property type="molecule type" value="Genomic_DNA"/>
</dbReference>
<organism evidence="1 2">
    <name type="scientific">Limnoglobus roseus</name>
    <dbReference type="NCBI Taxonomy" id="2598579"/>
    <lineage>
        <taxon>Bacteria</taxon>
        <taxon>Pseudomonadati</taxon>
        <taxon>Planctomycetota</taxon>
        <taxon>Planctomycetia</taxon>
        <taxon>Gemmatales</taxon>
        <taxon>Gemmataceae</taxon>
        <taxon>Limnoglobus</taxon>
    </lineage>
</organism>
<evidence type="ECO:0000313" key="2">
    <source>
        <dbReference type="Proteomes" id="UP000324974"/>
    </source>
</evidence>